<dbReference type="Proteomes" id="UP001152087">
    <property type="component" value="Unassembled WGS sequence"/>
</dbReference>
<protein>
    <submittedName>
        <fullName evidence="1">Uncharacterized protein</fullName>
    </submittedName>
</protein>
<sequence>MCSRIIITTKASANTNTFAAEVPVDITNPICTYTKCDYRNIITFPGGNLCEYYNDNHKT</sequence>
<gene>
    <name evidence="1" type="ORF">NW755_012480</name>
</gene>
<dbReference type="EMBL" id="JAOQAV010000058">
    <property type="protein sequence ID" value="KAJ4179395.1"/>
    <property type="molecule type" value="Genomic_DNA"/>
</dbReference>
<accession>A0A9W8QX31</accession>
<dbReference type="OrthoDB" id="4972297at2759"/>
<reference evidence="1" key="1">
    <citation type="submission" date="2022-09" db="EMBL/GenBank/DDBJ databases">
        <title>Fusarium specimens isolated from Avocado Roots.</title>
        <authorList>
            <person name="Stajich J."/>
            <person name="Roper C."/>
            <person name="Heimlech-Rivalta G."/>
        </authorList>
    </citation>
    <scope>NUCLEOTIDE SEQUENCE</scope>
    <source>
        <strain evidence="1">A02</strain>
    </source>
</reference>
<comment type="caution">
    <text evidence="1">The sequence shown here is derived from an EMBL/GenBank/DDBJ whole genome shotgun (WGS) entry which is preliminary data.</text>
</comment>
<proteinExistence type="predicted"/>
<keyword evidence="2" id="KW-1185">Reference proteome</keyword>
<organism evidence="1 2">
    <name type="scientific">Fusarium falciforme</name>
    <dbReference type="NCBI Taxonomy" id="195108"/>
    <lineage>
        <taxon>Eukaryota</taxon>
        <taxon>Fungi</taxon>
        <taxon>Dikarya</taxon>
        <taxon>Ascomycota</taxon>
        <taxon>Pezizomycotina</taxon>
        <taxon>Sordariomycetes</taxon>
        <taxon>Hypocreomycetidae</taxon>
        <taxon>Hypocreales</taxon>
        <taxon>Nectriaceae</taxon>
        <taxon>Fusarium</taxon>
        <taxon>Fusarium solani species complex</taxon>
    </lineage>
</organism>
<name>A0A9W8QX31_9HYPO</name>
<evidence type="ECO:0000313" key="1">
    <source>
        <dbReference type="EMBL" id="KAJ4179395.1"/>
    </source>
</evidence>
<evidence type="ECO:0000313" key="2">
    <source>
        <dbReference type="Proteomes" id="UP001152087"/>
    </source>
</evidence>
<dbReference type="AlphaFoldDB" id="A0A9W8QX31"/>